<dbReference type="EMBL" id="NFEZ01000001">
    <property type="protein sequence ID" value="PLT48265.1"/>
    <property type="molecule type" value="Genomic_DNA"/>
</dbReference>
<protein>
    <submittedName>
        <fullName evidence="1">Uncharacterized protein</fullName>
    </submittedName>
</protein>
<evidence type="ECO:0000313" key="1">
    <source>
        <dbReference type="EMBL" id="PLT48265.1"/>
    </source>
</evidence>
<organism evidence="1 2">
    <name type="scientific">Paenibacillus pasadenensis</name>
    <dbReference type="NCBI Taxonomy" id="217090"/>
    <lineage>
        <taxon>Bacteria</taxon>
        <taxon>Bacillati</taxon>
        <taxon>Bacillota</taxon>
        <taxon>Bacilli</taxon>
        <taxon>Bacillales</taxon>
        <taxon>Paenibacillaceae</taxon>
        <taxon>Paenibacillus</taxon>
    </lineage>
</organism>
<dbReference type="Proteomes" id="UP000234789">
    <property type="component" value="Unassembled WGS sequence"/>
</dbReference>
<evidence type="ECO:0000313" key="2">
    <source>
        <dbReference type="Proteomes" id="UP000234789"/>
    </source>
</evidence>
<name>A0A2N5ND41_9BACL</name>
<dbReference type="AlphaFoldDB" id="A0A2N5ND41"/>
<accession>A0A2N5ND41</accession>
<gene>
    <name evidence="1" type="ORF">B8V81_0397</name>
</gene>
<comment type="caution">
    <text evidence="1">The sequence shown here is derived from an EMBL/GenBank/DDBJ whole genome shotgun (WGS) entry which is preliminary data.</text>
</comment>
<sequence length="51" mass="5919">MAWRGDRLRRGQACRAARPVCPPVMRHPRDAIEETQSRLFFVALDNNPLSR</sequence>
<reference evidence="1 2" key="1">
    <citation type="submission" date="2017-05" db="EMBL/GenBank/DDBJ databases">
        <title>Functional genome analysis of Paenibacillus pasadenensis strain R16: insights on endophytic life style and antifungal activity.</title>
        <authorList>
            <person name="Passera A."/>
            <person name="Marcolungo L."/>
            <person name="Casati P."/>
            <person name="Brasca M."/>
            <person name="Quaglino F."/>
            <person name="Delledonne M."/>
        </authorList>
    </citation>
    <scope>NUCLEOTIDE SEQUENCE [LARGE SCALE GENOMIC DNA]</scope>
    <source>
        <strain evidence="1 2">R16</strain>
    </source>
</reference>
<proteinExistence type="predicted"/>
<keyword evidence="2" id="KW-1185">Reference proteome</keyword>